<keyword evidence="8" id="KW-1185">Reference proteome</keyword>
<dbReference type="GO" id="GO:0015031">
    <property type="term" value="P:protein transport"/>
    <property type="evidence" value="ECO:0007669"/>
    <property type="project" value="UniProtKB-KW"/>
</dbReference>
<evidence type="ECO:0000256" key="3">
    <source>
        <dbReference type="ARBA" id="ARBA00023010"/>
    </source>
</evidence>
<keyword evidence="4" id="KW-0653">Protein transport</keyword>
<comment type="subcellular location">
    <subcellularLocation>
        <location evidence="1">Nucleus</location>
        <location evidence="1">Nuclear pore complex</location>
    </subcellularLocation>
</comment>
<keyword evidence="2" id="KW-0813">Transport</keyword>
<proteinExistence type="predicted"/>
<keyword evidence="4" id="KW-0906">Nuclear pore complex</keyword>
<dbReference type="Gene3D" id="2.30.29.30">
    <property type="entry name" value="Pleckstrin-homology domain (PH domain)/Phosphotyrosine-binding domain (PTB)"/>
    <property type="match status" value="1"/>
</dbReference>
<evidence type="ECO:0000256" key="4">
    <source>
        <dbReference type="ARBA" id="ARBA00023132"/>
    </source>
</evidence>
<comment type="caution">
    <text evidence="7">The sequence shown here is derived from an EMBL/GenBank/DDBJ whole genome shotgun (WGS) entry which is preliminary data.</text>
</comment>
<dbReference type="Pfam" id="PF00638">
    <property type="entry name" value="Ran_BP1"/>
    <property type="match status" value="1"/>
</dbReference>
<keyword evidence="4" id="KW-0539">Nucleus</keyword>
<dbReference type="PANTHER" id="PTHR23138">
    <property type="entry name" value="RAN BINDING PROTEIN"/>
    <property type="match status" value="1"/>
</dbReference>
<dbReference type="InterPro" id="IPR045255">
    <property type="entry name" value="RanBP1-like"/>
</dbReference>
<evidence type="ECO:0000313" key="7">
    <source>
        <dbReference type="EMBL" id="KAK2994830.1"/>
    </source>
</evidence>
<feature type="region of interest" description="Disordered" evidence="5">
    <location>
        <begin position="225"/>
        <end position="251"/>
    </location>
</feature>
<feature type="region of interest" description="Disordered" evidence="5">
    <location>
        <begin position="36"/>
        <end position="61"/>
    </location>
</feature>
<feature type="domain" description="RanBD1" evidence="6">
    <location>
        <begin position="234"/>
        <end position="381"/>
    </location>
</feature>
<dbReference type="GO" id="GO:0005643">
    <property type="term" value="C:nuclear pore"/>
    <property type="evidence" value="ECO:0007669"/>
    <property type="project" value="UniProtKB-SubCell"/>
</dbReference>
<dbReference type="InterPro" id="IPR011993">
    <property type="entry name" value="PH-like_dom_sf"/>
</dbReference>
<dbReference type="EMBL" id="JAVXUO010000168">
    <property type="protein sequence ID" value="KAK2994830.1"/>
    <property type="molecule type" value="Genomic_DNA"/>
</dbReference>
<dbReference type="GO" id="GO:0051028">
    <property type="term" value="P:mRNA transport"/>
    <property type="evidence" value="ECO:0007669"/>
    <property type="project" value="UniProtKB-KW"/>
</dbReference>
<evidence type="ECO:0000256" key="5">
    <source>
        <dbReference type="SAM" id="MobiDB-lite"/>
    </source>
</evidence>
<feature type="compositionally biased region" description="Low complexity" evidence="5">
    <location>
        <begin position="40"/>
        <end position="51"/>
    </location>
</feature>
<name>A0AA88UQX9_9ASTE</name>
<gene>
    <name evidence="7" type="ORF">RJ640_018812</name>
</gene>
<dbReference type="PANTHER" id="PTHR23138:SF141">
    <property type="entry name" value="NUCLEAR PORE COMPLEX PROTEIN NUP50"/>
    <property type="match status" value="1"/>
</dbReference>
<reference evidence="7" key="1">
    <citation type="submission" date="2022-12" db="EMBL/GenBank/DDBJ databases">
        <title>Draft genome assemblies for two species of Escallonia (Escalloniales).</title>
        <authorList>
            <person name="Chanderbali A."/>
            <person name="Dervinis C."/>
            <person name="Anghel I."/>
            <person name="Soltis D."/>
            <person name="Soltis P."/>
            <person name="Zapata F."/>
        </authorList>
    </citation>
    <scope>NUCLEOTIDE SEQUENCE</scope>
    <source>
        <strain evidence="7">UCBG92.1500</strain>
        <tissue evidence="7">Leaf</tissue>
    </source>
</reference>
<keyword evidence="3" id="KW-0811">Translocation</keyword>
<evidence type="ECO:0000313" key="8">
    <source>
        <dbReference type="Proteomes" id="UP001187471"/>
    </source>
</evidence>
<keyword evidence="2" id="KW-0509">mRNA transport</keyword>
<evidence type="ECO:0000256" key="2">
    <source>
        <dbReference type="ARBA" id="ARBA00022816"/>
    </source>
</evidence>
<dbReference type="SUPFAM" id="SSF50729">
    <property type="entry name" value="PH domain-like"/>
    <property type="match status" value="1"/>
</dbReference>
<evidence type="ECO:0000259" key="6">
    <source>
        <dbReference type="PROSITE" id="PS50196"/>
    </source>
</evidence>
<dbReference type="CDD" id="cd13170">
    <property type="entry name" value="RanBD_NUP50"/>
    <property type="match status" value="1"/>
</dbReference>
<organism evidence="7 8">
    <name type="scientific">Escallonia rubra</name>
    <dbReference type="NCBI Taxonomy" id="112253"/>
    <lineage>
        <taxon>Eukaryota</taxon>
        <taxon>Viridiplantae</taxon>
        <taxon>Streptophyta</taxon>
        <taxon>Embryophyta</taxon>
        <taxon>Tracheophyta</taxon>
        <taxon>Spermatophyta</taxon>
        <taxon>Magnoliopsida</taxon>
        <taxon>eudicotyledons</taxon>
        <taxon>Gunneridae</taxon>
        <taxon>Pentapetalae</taxon>
        <taxon>asterids</taxon>
        <taxon>campanulids</taxon>
        <taxon>Escalloniales</taxon>
        <taxon>Escalloniaceae</taxon>
        <taxon>Escallonia</taxon>
    </lineage>
</organism>
<evidence type="ECO:0000256" key="1">
    <source>
        <dbReference type="ARBA" id="ARBA00004567"/>
    </source>
</evidence>
<dbReference type="Proteomes" id="UP001187471">
    <property type="component" value="Unassembled WGS sequence"/>
</dbReference>
<dbReference type="PROSITE" id="PS50196">
    <property type="entry name" value="RANBD1"/>
    <property type="match status" value="1"/>
</dbReference>
<dbReference type="AlphaFoldDB" id="A0AA88UQX9"/>
<accession>A0AA88UQX9</accession>
<dbReference type="InterPro" id="IPR000156">
    <property type="entry name" value="Ran_bind_dom"/>
</dbReference>
<sequence length="381" mass="41605">MNMKGAKRFGVSDSNLDASNSVFQNKRLMVGSQFSFPRAEPSQQQPTETPQLDVRRGESSRQHVRALNTQFASWIQTQLQNHPDELWEDGVRDYLTHASNILEKFSDVVNWLKANAAKTESSSAPELQTAPNKPIIESKDNGIKVFPEKIWNTSVQTSAAFTSVSSGALFNSQTPFSFGLRSSTPLQQGLRSSTPLQQAATISGLQSSLPFQQATTISGLQSSTPVQQNAMNDDAEEVEQPSSPSVKKTEEKGVNVVHEVKCKLYVKSSDPVDKDAWRDKGTGQLSIRCKEGFGKGTKESKPNILVRNDVGKLLLNALLYPGIKTTMQKNCIVAIFHTSGDGAAEGGNNDTVVAQTFLIRTKSEEDRNKLAAAIQEYAPAA</sequence>
<protein>
    <recommendedName>
        <fullName evidence="6">RanBD1 domain-containing protein</fullName>
    </recommendedName>
</protein>